<dbReference type="InterPro" id="IPR029063">
    <property type="entry name" value="SAM-dependent_MTases_sf"/>
</dbReference>
<evidence type="ECO:0000256" key="1">
    <source>
        <dbReference type="SAM" id="MobiDB-lite"/>
    </source>
</evidence>
<organism evidence="2 3">
    <name type="scientific">Glutinoglossum americanum</name>
    <dbReference type="NCBI Taxonomy" id="1670608"/>
    <lineage>
        <taxon>Eukaryota</taxon>
        <taxon>Fungi</taxon>
        <taxon>Dikarya</taxon>
        <taxon>Ascomycota</taxon>
        <taxon>Pezizomycotina</taxon>
        <taxon>Geoglossomycetes</taxon>
        <taxon>Geoglossales</taxon>
        <taxon>Geoglossaceae</taxon>
        <taxon>Glutinoglossum</taxon>
    </lineage>
</organism>
<keyword evidence="3" id="KW-1185">Reference proteome</keyword>
<sequence length="714" mass="78959">MISANLSWKNPNEVETVGQHREQKIRQRNEDSKSSRSSTASSSYGPTLSSSHGQRPRTRDTTNSRVSSSRTIKRKASKNTIPSKNKDSGIPNPPTLPSYVGTDALSLFFPPHEVQSLYDLESTPSIASTSNSTDGRRDSNAFLSVGGAPPSSRRTSVCSIEQIVSESVLNEVQELGPDSKVCRVTTVTVTASNNNSERAESTKERSSEEGSRHQLQLPRRTRSTRSLGSPTKFVFEKSENVSPPSPEPKSLGRSEPTDAEVTAREKKKLAKLLELQSVAVQQIKGALRSPSTWKAPDDWQTPKSGFRGRPAVELPGSEAFIREPSPRPSTHSGTNITPIYHYDRNDVPATPPLSLYAASRNQTQTSLATPLQIRPSLPPQQPPLQSGPATRPFTRTLRRMEIATPAVLTQHVAESWDSVVDASAAAEVTDDDGLANVREEFDFEKRLWALTALGRLRFRDRLAEGAGGAGESGMVDKCILNLYGLEADTWFLATKNHRSTVHSLSHNTNQAPNPSHPWGRPPPNCRPLTSPLTATTSPYPPATFDLVISRSLPAILRSTDYPPFLRDCARILKTSGHLLISFVDPSPKDSGPLMLRWTEGLKLKLERQFRCTRPSDLLPYWLGEVGGWANRVEVETMDWVAVEGADGDDQWDALRSVTGRAVYRKLYEDFVDPEVSGVPRVDSGVWWWEDPAIVEECRSLGTTFQLYRYLCQKE</sequence>
<accession>A0A9P8I278</accession>
<evidence type="ECO:0000313" key="2">
    <source>
        <dbReference type="EMBL" id="KAH0536036.1"/>
    </source>
</evidence>
<dbReference type="EMBL" id="JAGHQL010000242">
    <property type="protein sequence ID" value="KAH0536036.1"/>
    <property type="molecule type" value="Genomic_DNA"/>
</dbReference>
<comment type="caution">
    <text evidence="2">The sequence shown here is derived from an EMBL/GenBank/DDBJ whole genome shotgun (WGS) entry which is preliminary data.</text>
</comment>
<dbReference type="Proteomes" id="UP000698800">
    <property type="component" value="Unassembled WGS sequence"/>
</dbReference>
<dbReference type="CDD" id="cd02440">
    <property type="entry name" value="AdoMet_MTases"/>
    <property type="match status" value="1"/>
</dbReference>
<feature type="region of interest" description="Disordered" evidence="1">
    <location>
        <begin position="124"/>
        <end position="155"/>
    </location>
</feature>
<name>A0A9P8I278_9PEZI</name>
<evidence type="ECO:0008006" key="4">
    <source>
        <dbReference type="Google" id="ProtNLM"/>
    </source>
</evidence>
<reference evidence="2" key="1">
    <citation type="submission" date="2021-03" db="EMBL/GenBank/DDBJ databases">
        <title>Comparative genomics and phylogenomic investigation of the class Geoglossomycetes provide insights into ecological specialization and systematics.</title>
        <authorList>
            <person name="Melie T."/>
            <person name="Pirro S."/>
            <person name="Miller A.N."/>
            <person name="Quandt A."/>
        </authorList>
    </citation>
    <scope>NUCLEOTIDE SEQUENCE</scope>
    <source>
        <strain evidence="2">GBOQ0MN5Z8</strain>
    </source>
</reference>
<feature type="region of interest" description="Disordered" evidence="1">
    <location>
        <begin position="1"/>
        <end position="97"/>
    </location>
</feature>
<dbReference type="SUPFAM" id="SSF53335">
    <property type="entry name" value="S-adenosyl-L-methionine-dependent methyltransferases"/>
    <property type="match status" value="1"/>
</dbReference>
<feature type="compositionally biased region" description="Polar residues" evidence="1">
    <location>
        <begin position="1"/>
        <end position="10"/>
    </location>
</feature>
<protein>
    <recommendedName>
        <fullName evidence="4">Methyltransferase type 11 domain-containing protein</fullName>
    </recommendedName>
</protein>
<dbReference type="AlphaFoldDB" id="A0A9P8I278"/>
<gene>
    <name evidence="2" type="ORF">FGG08_007057</name>
</gene>
<feature type="compositionally biased region" description="Basic and acidic residues" evidence="1">
    <location>
        <begin position="250"/>
        <end position="263"/>
    </location>
</feature>
<feature type="region of interest" description="Disordered" evidence="1">
    <location>
        <begin position="192"/>
        <end position="263"/>
    </location>
</feature>
<feature type="compositionally biased region" description="Polar residues" evidence="1">
    <location>
        <begin position="124"/>
        <end position="133"/>
    </location>
</feature>
<proteinExistence type="predicted"/>
<feature type="compositionally biased region" description="Basic and acidic residues" evidence="1">
    <location>
        <begin position="197"/>
        <end position="212"/>
    </location>
</feature>
<dbReference type="OrthoDB" id="3902588at2759"/>
<feature type="compositionally biased region" description="Low complexity" evidence="1">
    <location>
        <begin position="35"/>
        <end position="51"/>
    </location>
</feature>
<dbReference type="Gene3D" id="3.40.50.150">
    <property type="entry name" value="Vaccinia Virus protein VP39"/>
    <property type="match status" value="1"/>
</dbReference>
<feature type="compositionally biased region" description="Polar residues" evidence="1">
    <location>
        <begin position="328"/>
        <end position="337"/>
    </location>
</feature>
<feature type="compositionally biased region" description="Basic and acidic residues" evidence="1">
    <location>
        <begin position="18"/>
        <end position="34"/>
    </location>
</feature>
<evidence type="ECO:0000313" key="3">
    <source>
        <dbReference type="Proteomes" id="UP000698800"/>
    </source>
</evidence>
<feature type="region of interest" description="Disordered" evidence="1">
    <location>
        <begin position="289"/>
        <end position="344"/>
    </location>
</feature>